<name>A0A6L9UFC8_9HYPH</name>
<evidence type="ECO:0000313" key="3">
    <source>
        <dbReference type="Proteomes" id="UP000483035"/>
    </source>
</evidence>
<evidence type="ECO:0000313" key="2">
    <source>
        <dbReference type="EMBL" id="NEI72866.1"/>
    </source>
</evidence>
<dbReference type="AlphaFoldDB" id="A0A6L9UFC8"/>
<reference evidence="2 3" key="1">
    <citation type="submission" date="2019-12" db="EMBL/GenBank/DDBJ databases">
        <title>Rhizobium genotypes associated with high levels of biological nitrogen fixation by grain legumes in a temperate-maritime cropping system.</title>
        <authorList>
            <person name="Maluk M."/>
            <person name="Francesc Ferrando Molina F."/>
            <person name="Lopez Del Egido L."/>
            <person name="Lafos M."/>
            <person name="Langarica-Fuentes A."/>
            <person name="Gebre Yohannes G."/>
            <person name="Young M.W."/>
            <person name="Martin P."/>
            <person name="Gantlett R."/>
            <person name="Kenicer G."/>
            <person name="Hawes C."/>
            <person name="Begg G.S."/>
            <person name="Quilliam R.S."/>
            <person name="Squire G.R."/>
            <person name="Poole P.S."/>
            <person name="Young P.W."/>
            <person name="Iannetta P.M."/>
            <person name="James E.K."/>
        </authorList>
    </citation>
    <scope>NUCLEOTIDE SEQUENCE [LARGE SCALE GENOMIC DNA]</scope>
    <source>
        <strain evidence="2 3">JHI1118</strain>
    </source>
</reference>
<feature type="region of interest" description="Disordered" evidence="1">
    <location>
        <begin position="42"/>
        <end position="61"/>
    </location>
</feature>
<proteinExistence type="predicted"/>
<accession>A0A6L9UFC8</accession>
<gene>
    <name evidence="2" type="ORF">GR212_25215</name>
</gene>
<dbReference type="RefSeq" id="WP_163990676.1">
    <property type="nucleotide sequence ID" value="NZ_WUEY01000014.1"/>
</dbReference>
<feature type="compositionally biased region" description="Polar residues" evidence="1">
    <location>
        <begin position="51"/>
        <end position="61"/>
    </location>
</feature>
<organism evidence="2 3">
    <name type="scientific">Rhizobium lusitanum</name>
    <dbReference type="NCBI Taxonomy" id="293958"/>
    <lineage>
        <taxon>Bacteria</taxon>
        <taxon>Pseudomonadati</taxon>
        <taxon>Pseudomonadota</taxon>
        <taxon>Alphaproteobacteria</taxon>
        <taxon>Hyphomicrobiales</taxon>
        <taxon>Rhizobiaceae</taxon>
        <taxon>Rhizobium/Agrobacterium group</taxon>
        <taxon>Rhizobium</taxon>
    </lineage>
</organism>
<evidence type="ECO:0000256" key="1">
    <source>
        <dbReference type="SAM" id="MobiDB-lite"/>
    </source>
</evidence>
<dbReference type="Proteomes" id="UP000483035">
    <property type="component" value="Unassembled WGS sequence"/>
</dbReference>
<sequence>MLKKREPGSIQPNGSGQIIAVLPDIQRSARYRVRLLNENFDRSIGEDDIDTASSSASNQNG</sequence>
<protein>
    <submittedName>
        <fullName evidence="2">Uncharacterized protein</fullName>
    </submittedName>
</protein>
<comment type="caution">
    <text evidence="2">The sequence shown here is derived from an EMBL/GenBank/DDBJ whole genome shotgun (WGS) entry which is preliminary data.</text>
</comment>
<dbReference type="EMBL" id="WUEY01000014">
    <property type="protein sequence ID" value="NEI72866.1"/>
    <property type="molecule type" value="Genomic_DNA"/>
</dbReference>